<dbReference type="Proteomes" id="UP001585053">
    <property type="component" value="Unassembled WGS sequence"/>
</dbReference>
<feature type="region of interest" description="Disordered" evidence="1">
    <location>
        <begin position="46"/>
        <end position="65"/>
    </location>
</feature>
<comment type="caution">
    <text evidence="2">The sequence shown here is derived from an EMBL/GenBank/DDBJ whole genome shotgun (WGS) entry which is preliminary data.</text>
</comment>
<proteinExistence type="predicted"/>
<dbReference type="RefSeq" id="WP_357228338.1">
    <property type="nucleotide sequence ID" value="NZ_JAYMRS010000001.1"/>
</dbReference>
<accession>A0ABV5DNT8</accession>
<evidence type="ECO:0000256" key="1">
    <source>
        <dbReference type="SAM" id="MobiDB-lite"/>
    </source>
</evidence>
<dbReference type="EMBL" id="JAYMRS010000001">
    <property type="protein sequence ID" value="MFB8766248.1"/>
    <property type="molecule type" value="Genomic_DNA"/>
</dbReference>
<name>A0ABV5DNT8_9ACTN</name>
<keyword evidence="3" id="KW-1185">Reference proteome</keyword>
<reference evidence="2 3" key="1">
    <citation type="submission" date="2024-01" db="EMBL/GenBank/DDBJ databases">
        <title>Genome mining of biosynthetic gene clusters to explore secondary metabolites of Streptomyces sp.</title>
        <authorList>
            <person name="Baig A."/>
            <person name="Ajitkumar Shintre N."/>
            <person name="Kumar H."/>
            <person name="Anbarasu A."/>
            <person name="Ramaiah S."/>
        </authorList>
    </citation>
    <scope>NUCLEOTIDE SEQUENCE [LARGE SCALE GENOMIC DNA]</scope>
    <source>
        <strain evidence="2 3">A01</strain>
    </source>
</reference>
<organism evidence="2 3">
    <name type="scientific">Nocardiopsis alba</name>
    <dbReference type="NCBI Taxonomy" id="53437"/>
    <lineage>
        <taxon>Bacteria</taxon>
        <taxon>Bacillati</taxon>
        <taxon>Actinomycetota</taxon>
        <taxon>Actinomycetes</taxon>
        <taxon>Streptosporangiales</taxon>
        <taxon>Nocardiopsidaceae</taxon>
        <taxon>Nocardiopsis</taxon>
    </lineage>
</organism>
<evidence type="ECO:0000313" key="3">
    <source>
        <dbReference type="Proteomes" id="UP001585053"/>
    </source>
</evidence>
<gene>
    <name evidence="2" type="ORF">VSQ78_00940</name>
</gene>
<sequence>MRDREAGTFVLTVEPSGGAGEVLVPLDGERRRVAVDGVLRWDGDRPVHTSAERGSEPRLEGDGLLFPGVEGPHTFAWGP</sequence>
<feature type="compositionally biased region" description="Basic and acidic residues" evidence="1">
    <location>
        <begin position="46"/>
        <end position="61"/>
    </location>
</feature>
<protein>
    <submittedName>
        <fullName evidence="2">Uncharacterized protein</fullName>
    </submittedName>
</protein>
<evidence type="ECO:0000313" key="2">
    <source>
        <dbReference type="EMBL" id="MFB8766248.1"/>
    </source>
</evidence>